<organism evidence="3 4">
    <name type="scientific">Yersinia entomophaga</name>
    <dbReference type="NCBI Taxonomy" id="935293"/>
    <lineage>
        <taxon>Bacteria</taxon>
        <taxon>Pseudomonadati</taxon>
        <taxon>Pseudomonadota</taxon>
        <taxon>Gammaproteobacteria</taxon>
        <taxon>Enterobacterales</taxon>
        <taxon>Yersiniaceae</taxon>
        <taxon>Yersinia</taxon>
    </lineage>
</organism>
<dbReference type="PANTHER" id="PTHR30273">
    <property type="entry name" value="PERIPLASMIC SIGNAL SENSOR AND SIGMA FACTOR ACTIVATOR FECR-RELATED"/>
    <property type="match status" value="1"/>
</dbReference>
<gene>
    <name evidence="3" type="ORF">PL78_05510</name>
</gene>
<accession>A0ABM6BJ81</accession>
<dbReference type="Pfam" id="PF04773">
    <property type="entry name" value="FecR"/>
    <property type="match status" value="1"/>
</dbReference>
<evidence type="ECO:0000259" key="1">
    <source>
        <dbReference type="Pfam" id="PF04773"/>
    </source>
</evidence>
<dbReference type="InterPro" id="IPR032623">
    <property type="entry name" value="FecR_N"/>
</dbReference>
<feature type="domain" description="FecR protein" evidence="1">
    <location>
        <begin position="123"/>
        <end position="220"/>
    </location>
</feature>
<name>A0ABM6BJ81_YERET</name>
<proteinExistence type="predicted"/>
<feature type="domain" description="FecR N-terminal" evidence="2">
    <location>
        <begin position="20"/>
        <end position="61"/>
    </location>
</feature>
<evidence type="ECO:0000313" key="3">
    <source>
        <dbReference type="EMBL" id="ANI29297.1"/>
    </source>
</evidence>
<dbReference type="PANTHER" id="PTHR30273:SF2">
    <property type="entry name" value="PROTEIN FECR"/>
    <property type="match status" value="1"/>
</dbReference>
<dbReference type="InterPro" id="IPR006860">
    <property type="entry name" value="FecR"/>
</dbReference>
<evidence type="ECO:0000259" key="2">
    <source>
        <dbReference type="Pfam" id="PF16220"/>
    </source>
</evidence>
<keyword evidence="4" id="KW-1185">Reference proteome</keyword>
<dbReference type="Gene3D" id="2.60.120.1440">
    <property type="match status" value="1"/>
</dbReference>
<protein>
    <submittedName>
        <fullName evidence="3">Iron dicitrate transport regulator FecR</fullName>
    </submittedName>
</protein>
<dbReference type="Pfam" id="PF16220">
    <property type="entry name" value="DUF4880"/>
    <property type="match status" value="1"/>
</dbReference>
<dbReference type="PIRSF" id="PIRSF018266">
    <property type="entry name" value="FecR"/>
    <property type="match status" value="1"/>
</dbReference>
<dbReference type="InterPro" id="IPR012373">
    <property type="entry name" value="Ferrdict_sens_TM"/>
</dbReference>
<reference evidence="3 4" key="1">
    <citation type="journal article" date="2016" name="Toxins">
        <title>The Draft Genome Sequence of the Yersinia entomophaga Entomopathogenic Type Strain MH96T.</title>
        <authorList>
            <person name="Hurst M.R."/>
            <person name="Beattie A."/>
            <person name="Altermann E."/>
            <person name="Moraga R.M."/>
            <person name="Harper L.A."/>
            <person name="Calder J."/>
            <person name="Laugraud A."/>
        </authorList>
    </citation>
    <scope>NUCLEOTIDE SEQUENCE [LARGE SCALE GENOMIC DNA]</scope>
    <source>
        <strain evidence="3 4">MH96</strain>
    </source>
</reference>
<evidence type="ECO:0000313" key="4">
    <source>
        <dbReference type="Proteomes" id="UP000266744"/>
    </source>
</evidence>
<dbReference type="EMBL" id="CP010029">
    <property type="protein sequence ID" value="ANI29297.1"/>
    <property type="molecule type" value="Genomic_DNA"/>
</dbReference>
<sequence length="332" mass="36930">MNNPTIQDAQGVPIASESAREAVFWLTHLMDDAATEQDRQAWLHWRNQHPDNERAWRHIESCCADFSRLNVQAAHSTLSILGKTKLGKTNRRGVLKLLAASCITGGGVILGGHSRGWLSWQADYHTDIGEQKSLTLEDGTHLQLNTQTAVNVRYSDVARQIVLIRGEVMVESGQLEQQAHFPRPLSLETPQGRIVAIGTRFSVYLKGTQSEVDVYQGAVRLSPRSLRQSLTIPAGQGGWLSASGCGVKPLIREKSAWVKGQLLVDNQKLSDFLAELSRYRSGVVRCQPEASSLRLSGVFPLADTDRILKALPDVLPVQVKYFSRYWVQIDIR</sequence>
<dbReference type="Proteomes" id="UP000266744">
    <property type="component" value="Chromosome"/>
</dbReference>